<evidence type="ECO:0000313" key="1">
    <source>
        <dbReference type="EMBL" id="VAW42491.1"/>
    </source>
</evidence>
<accession>A0A3B0VHT6</accession>
<proteinExistence type="predicted"/>
<gene>
    <name evidence="1" type="ORF">MNBD_GAMMA01-981</name>
</gene>
<protein>
    <recommendedName>
        <fullName evidence="2">DUF721 domain-containing protein</fullName>
    </recommendedName>
</protein>
<reference evidence="1" key="1">
    <citation type="submission" date="2018-06" db="EMBL/GenBank/DDBJ databases">
        <authorList>
            <person name="Zhirakovskaya E."/>
        </authorList>
    </citation>
    <scope>NUCLEOTIDE SEQUENCE</scope>
</reference>
<dbReference type="InterPro" id="IPR007922">
    <property type="entry name" value="DciA-like"/>
</dbReference>
<name>A0A3B0VHT6_9ZZZZ</name>
<sequence length="102" mass="11771">MRNNSGLTPINYCFDSKDNNLPRILKHAAYLRELDRKFQSKLPLALRGLCSIANIRENLLVVICYSQLEASKVRMHSRVILQIIQQDFKITAKKLKIIIESS</sequence>
<dbReference type="AlphaFoldDB" id="A0A3B0VHT6"/>
<organism evidence="1">
    <name type="scientific">hydrothermal vent metagenome</name>
    <dbReference type="NCBI Taxonomy" id="652676"/>
    <lineage>
        <taxon>unclassified sequences</taxon>
        <taxon>metagenomes</taxon>
        <taxon>ecological metagenomes</taxon>
    </lineage>
</organism>
<evidence type="ECO:0008006" key="2">
    <source>
        <dbReference type="Google" id="ProtNLM"/>
    </source>
</evidence>
<dbReference type="Pfam" id="PF05258">
    <property type="entry name" value="DciA"/>
    <property type="match status" value="1"/>
</dbReference>
<dbReference type="EMBL" id="UOEW01000364">
    <property type="protein sequence ID" value="VAW42491.1"/>
    <property type="molecule type" value="Genomic_DNA"/>
</dbReference>